<evidence type="ECO:0000256" key="3">
    <source>
        <dbReference type="ARBA" id="ARBA00022448"/>
    </source>
</evidence>
<keyword evidence="13" id="KW-1185">Reference proteome</keyword>
<evidence type="ECO:0000256" key="9">
    <source>
        <dbReference type="SAM" id="MobiDB-lite"/>
    </source>
</evidence>
<dbReference type="GO" id="GO:0000813">
    <property type="term" value="C:ESCRT I complex"/>
    <property type="evidence" value="ECO:0007669"/>
    <property type="project" value="TreeGrafter"/>
</dbReference>
<feature type="domain" description="SB" evidence="10">
    <location>
        <begin position="322"/>
        <end position="390"/>
    </location>
</feature>
<dbReference type="SUPFAM" id="SSF54495">
    <property type="entry name" value="UBC-like"/>
    <property type="match status" value="1"/>
</dbReference>
<evidence type="ECO:0000256" key="1">
    <source>
        <dbReference type="ARBA" id="ARBA00004177"/>
    </source>
</evidence>
<dbReference type="InterPro" id="IPR016135">
    <property type="entry name" value="UBQ-conjugating_enzyme/RWD"/>
</dbReference>
<dbReference type="InterPro" id="IPR052070">
    <property type="entry name" value="ESCRT-I_UEV_domain"/>
</dbReference>
<protein>
    <submittedName>
        <fullName evidence="12">Uncharacterized protein</fullName>
    </submittedName>
</protein>
<feature type="coiled-coil region" evidence="8">
    <location>
        <begin position="263"/>
        <end position="290"/>
    </location>
</feature>
<dbReference type="GO" id="GO:0015031">
    <property type="term" value="P:protein transport"/>
    <property type="evidence" value="ECO:0007669"/>
    <property type="project" value="UniProtKB-UniRule"/>
</dbReference>
<dbReference type="SUPFAM" id="SSF140111">
    <property type="entry name" value="Endosomal sorting complex assembly domain"/>
    <property type="match status" value="1"/>
</dbReference>
<accession>A0AAD4RWE6</accession>
<dbReference type="CDD" id="cd11685">
    <property type="entry name" value="UEV_TSG101-like"/>
    <property type="match status" value="1"/>
</dbReference>
<evidence type="ECO:0000313" key="13">
    <source>
        <dbReference type="Proteomes" id="UP001202328"/>
    </source>
</evidence>
<evidence type="ECO:0000256" key="4">
    <source>
        <dbReference type="ARBA" id="ARBA00022753"/>
    </source>
</evidence>
<comment type="subcellular location">
    <subcellularLocation>
        <location evidence="1">Endosome</location>
    </subcellularLocation>
</comment>
<dbReference type="PANTHER" id="PTHR23306">
    <property type="entry name" value="TUMOR SUSCEPTIBILITY GENE 101 PROTEIN-RELATED"/>
    <property type="match status" value="1"/>
</dbReference>
<dbReference type="InterPro" id="IPR017916">
    <property type="entry name" value="SB_dom"/>
</dbReference>
<comment type="similarity">
    <text evidence="2">Belongs to the ubiquitin-conjugating enzyme family. UEV subfamily.</text>
</comment>
<evidence type="ECO:0000259" key="10">
    <source>
        <dbReference type="PROSITE" id="PS51312"/>
    </source>
</evidence>
<dbReference type="Gene3D" id="6.10.140.820">
    <property type="match status" value="1"/>
</dbReference>
<dbReference type="InterPro" id="IPR037202">
    <property type="entry name" value="ESCRT_assembly_dom"/>
</dbReference>
<dbReference type="GO" id="GO:0008333">
    <property type="term" value="P:endosome to lysosome transport"/>
    <property type="evidence" value="ECO:0007669"/>
    <property type="project" value="TreeGrafter"/>
</dbReference>
<evidence type="ECO:0000256" key="7">
    <source>
        <dbReference type="PROSITE-ProRule" id="PRU00644"/>
    </source>
</evidence>
<comment type="caution">
    <text evidence="12">The sequence shown here is derived from an EMBL/GenBank/DDBJ whole genome shotgun (WGS) entry which is preliminary data.</text>
</comment>
<dbReference type="PROSITE" id="PS51312">
    <property type="entry name" value="SB"/>
    <property type="match status" value="1"/>
</dbReference>
<sequence length="526" mass="60089">MVPPPPPPHQSTQFTQQFLSTVLSQRGPSALQYTEDSKWLIRQHLVSLIESYPSLQPKTAVFNHTDGRTVNLLQAEGTIPMIYMNVTYNIPIVIWLMETYPRHPPCIYVNPTRDMIIKRPHAYVNPSGLVSTPLLQSWIYPSSTLCDVIKELSGLFGLDPPLFTRQQPARQNPNTESMRIQSNSGRPVIPPKGAYDQSPYGVSPSQNMNHRPQQTDDPVEIYKKNAINKLLESLHGDIAILRKNREVEMEGLFNAQGMLRQREEQLSKGVREMQEEKEGLEQQLQMVLMNTDVLEGWVKENEVKVKMNKGNLNVDEVFEPVDALSKQMLDCTAADLAIEDVIYSLDKAFQEGSIAFDQYLKNVRALSREQFFHRATASKVRAAQMQAQAAFRILARAVVLDYRDVEIRKQIMWTGDLHWKQIQVKVPRIFNLPTAVLERRDGVWQSMDSVEKAHVLVIYKNKIAPEPMRTRLIELLGEKLKDDPAKARGNPEQRRAVLTFQAIPPSWGSKLRGECLVRTLVFYALK</sequence>
<evidence type="ECO:0000256" key="8">
    <source>
        <dbReference type="SAM" id="Coils"/>
    </source>
</evidence>
<dbReference type="PROSITE" id="PS51322">
    <property type="entry name" value="UEV"/>
    <property type="match status" value="1"/>
</dbReference>
<dbReference type="Pfam" id="PF09454">
    <property type="entry name" value="Vps23_core"/>
    <property type="match status" value="1"/>
</dbReference>
<evidence type="ECO:0000313" key="12">
    <source>
        <dbReference type="EMBL" id="KAI3836903.1"/>
    </source>
</evidence>
<gene>
    <name evidence="12" type="ORF">MKW98_005236</name>
</gene>
<keyword evidence="6 8" id="KW-0175">Coiled coil</keyword>
<dbReference type="EMBL" id="JAJJMB010017633">
    <property type="protein sequence ID" value="KAI3836903.1"/>
    <property type="molecule type" value="Genomic_DNA"/>
</dbReference>
<evidence type="ECO:0000256" key="5">
    <source>
        <dbReference type="ARBA" id="ARBA00022927"/>
    </source>
</evidence>
<keyword evidence="5 7" id="KW-0653">Protein transport</keyword>
<dbReference type="GO" id="GO:0043130">
    <property type="term" value="F:ubiquitin binding"/>
    <property type="evidence" value="ECO:0007669"/>
    <property type="project" value="TreeGrafter"/>
</dbReference>
<evidence type="ECO:0000259" key="11">
    <source>
        <dbReference type="PROSITE" id="PS51322"/>
    </source>
</evidence>
<proteinExistence type="inferred from homology"/>
<reference evidence="12" key="1">
    <citation type="submission" date="2022-04" db="EMBL/GenBank/DDBJ databases">
        <title>A functionally conserved STORR gene fusion in Papaver species that diverged 16.8 million years ago.</title>
        <authorList>
            <person name="Catania T."/>
        </authorList>
    </citation>
    <scope>NUCLEOTIDE SEQUENCE</scope>
    <source>
        <strain evidence="12">S-188037</strain>
    </source>
</reference>
<feature type="compositionally biased region" description="Polar residues" evidence="9">
    <location>
        <begin position="164"/>
        <end position="185"/>
    </location>
</feature>
<evidence type="ECO:0000256" key="2">
    <source>
        <dbReference type="ARBA" id="ARBA00009594"/>
    </source>
</evidence>
<dbReference type="Proteomes" id="UP001202328">
    <property type="component" value="Unassembled WGS sequence"/>
</dbReference>
<feature type="region of interest" description="Disordered" evidence="9">
    <location>
        <begin position="163"/>
        <end position="190"/>
    </location>
</feature>
<keyword evidence="3 7" id="KW-0813">Transport</keyword>
<evidence type="ECO:0000256" key="6">
    <source>
        <dbReference type="ARBA" id="ARBA00023054"/>
    </source>
</evidence>
<feature type="domain" description="UEV" evidence="11">
    <location>
        <begin position="22"/>
        <end position="166"/>
    </location>
</feature>
<name>A0AAD4RWE6_9MAGN</name>
<dbReference type="InterPro" id="IPR008883">
    <property type="entry name" value="UEV_N"/>
</dbReference>
<keyword evidence="4" id="KW-0967">Endosome</keyword>
<organism evidence="12 13">
    <name type="scientific">Papaver atlanticum</name>
    <dbReference type="NCBI Taxonomy" id="357466"/>
    <lineage>
        <taxon>Eukaryota</taxon>
        <taxon>Viridiplantae</taxon>
        <taxon>Streptophyta</taxon>
        <taxon>Embryophyta</taxon>
        <taxon>Tracheophyta</taxon>
        <taxon>Spermatophyta</taxon>
        <taxon>Magnoliopsida</taxon>
        <taxon>Ranunculales</taxon>
        <taxon>Papaveraceae</taxon>
        <taxon>Papaveroideae</taxon>
        <taxon>Papaver</taxon>
    </lineage>
</organism>
<dbReference type="PANTHER" id="PTHR23306:SF3">
    <property type="entry name" value="TUMOR SUPPRESSOR PROTEIN 101"/>
    <property type="match status" value="1"/>
</dbReference>
<dbReference type="Pfam" id="PF05743">
    <property type="entry name" value="UEV"/>
    <property type="match status" value="1"/>
</dbReference>
<dbReference type="AlphaFoldDB" id="A0AAD4RWE6"/>
<dbReference type="Gene3D" id="3.10.110.10">
    <property type="entry name" value="Ubiquitin Conjugating Enzyme"/>
    <property type="match status" value="1"/>
</dbReference>